<protein>
    <submittedName>
        <fullName evidence="2">Uncharacterized protein</fullName>
    </submittedName>
</protein>
<proteinExistence type="predicted"/>
<reference evidence="2 3" key="1">
    <citation type="submission" date="2016-07" db="EMBL/GenBank/DDBJ databases">
        <title>Multiple horizontal gene transfer events from other fungi enriched the ability of initially mycotrophic Trichoderma (Ascomycota) to feed on dead plant biomass.</title>
        <authorList>
            <consortium name="DOE Joint Genome Institute"/>
            <person name="Aerts A."/>
            <person name="Atanasova L."/>
            <person name="Chenthamara K."/>
            <person name="Zhang J."/>
            <person name="Grujic M."/>
            <person name="Henrissat B."/>
            <person name="Kuo A."/>
            <person name="Salamov A."/>
            <person name="Lipzen A."/>
            <person name="Labutti K."/>
            <person name="Barry K."/>
            <person name="Miao Y."/>
            <person name="Rahimi M.J."/>
            <person name="Shen Q."/>
            <person name="Grigoriev I.V."/>
            <person name="Kubicek C.P."/>
            <person name="Druzhinina I.S."/>
        </authorList>
    </citation>
    <scope>NUCLEOTIDE SEQUENCE [LARGE SCALE GENOMIC DNA]</scope>
    <source>
        <strain evidence="2 3">CBS 226.95</strain>
    </source>
</reference>
<evidence type="ECO:0000313" key="2">
    <source>
        <dbReference type="EMBL" id="PTB50030.1"/>
    </source>
</evidence>
<name>A0A2T3ZYZ6_TRIHA</name>
<keyword evidence="1" id="KW-1133">Transmembrane helix</keyword>
<dbReference type="AlphaFoldDB" id="A0A2T3ZYZ6"/>
<gene>
    <name evidence="2" type="ORF">M431DRAFT_259195</name>
</gene>
<feature type="transmembrane region" description="Helical" evidence="1">
    <location>
        <begin position="74"/>
        <end position="99"/>
    </location>
</feature>
<dbReference type="GeneID" id="36622414"/>
<keyword evidence="3" id="KW-1185">Reference proteome</keyword>
<evidence type="ECO:0000256" key="1">
    <source>
        <dbReference type="SAM" id="Phobius"/>
    </source>
</evidence>
<sequence>MAIDFQMPRHLAIPFRFTTNPAATTIVPDHRMVSLFSIYILQCFNMCFHDEISITIRSFHSSSDEPFSGTDEGYYFLGCLIKHLLFFLFFSLSQCWFIMD</sequence>
<accession>A0A2T3ZYZ6</accession>
<dbReference type="EMBL" id="KZ679689">
    <property type="protein sequence ID" value="PTB50030.1"/>
    <property type="molecule type" value="Genomic_DNA"/>
</dbReference>
<dbReference type="Proteomes" id="UP000241690">
    <property type="component" value="Unassembled WGS sequence"/>
</dbReference>
<dbReference type="RefSeq" id="XP_024769707.1">
    <property type="nucleotide sequence ID" value="XM_024913850.1"/>
</dbReference>
<organism evidence="2 3">
    <name type="scientific">Trichoderma harzianum CBS 226.95</name>
    <dbReference type="NCBI Taxonomy" id="983964"/>
    <lineage>
        <taxon>Eukaryota</taxon>
        <taxon>Fungi</taxon>
        <taxon>Dikarya</taxon>
        <taxon>Ascomycota</taxon>
        <taxon>Pezizomycotina</taxon>
        <taxon>Sordariomycetes</taxon>
        <taxon>Hypocreomycetidae</taxon>
        <taxon>Hypocreales</taxon>
        <taxon>Hypocreaceae</taxon>
        <taxon>Trichoderma</taxon>
    </lineage>
</organism>
<evidence type="ECO:0000313" key="3">
    <source>
        <dbReference type="Proteomes" id="UP000241690"/>
    </source>
</evidence>
<keyword evidence="1" id="KW-0812">Transmembrane</keyword>
<keyword evidence="1" id="KW-0472">Membrane</keyword>